<keyword evidence="5 11" id="KW-0812">Transmembrane</keyword>
<evidence type="ECO:0000256" key="11">
    <source>
        <dbReference type="SAM" id="Phobius"/>
    </source>
</evidence>
<feature type="transmembrane region" description="Helical" evidence="11">
    <location>
        <begin position="25"/>
        <end position="43"/>
    </location>
</feature>
<dbReference type="Pfam" id="PF07690">
    <property type="entry name" value="MFS_1"/>
    <property type="match status" value="1"/>
</dbReference>
<keyword evidence="6" id="KW-0769">Symport</keyword>
<dbReference type="CDD" id="cd17369">
    <property type="entry name" value="MFS_ShiA_like"/>
    <property type="match status" value="1"/>
</dbReference>
<keyword evidence="7 11" id="KW-1133">Transmembrane helix</keyword>
<dbReference type="FunFam" id="1.20.1250.20:FF:000001">
    <property type="entry name" value="Dicarboxylate MFS transporter"/>
    <property type="match status" value="1"/>
</dbReference>
<keyword evidence="8 11" id="KW-0472">Membrane</keyword>
<feature type="transmembrane region" description="Helical" evidence="11">
    <location>
        <begin position="164"/>
        <end position="186"/>
    </location>
</feature>
<feature type="transmembrane region" description="Helical" evidence="11">
    <location>
        <begin position="318"/>
        <end position="337"/>
    </location>
</feature>
<feature type="transmembrane region" description="Helical" evidence="11">
    <location>
        <begin position="287"/>
        <end position="306"/>
    </location>
</feature>
<dbReference type="PROSITE" id="PS00216">
    <property type="entry name" value="SUGAR_TRANSPORT_1"/>
    <property type="match status" value="1"/>
</dbReference>
<dbReference type="Gene3D" id="1.20.1250.20">
    <property type="entry name" value="MFS general substrate transporter like domains"/>
    <property type="match status" value="2"/>
</dbReference>
<dbReference type="PANTHER" id="PTHR43045:SF2">
    <property type="entry name" value="INNER MEMBRANE METABOLITE TRANSPORT PROTEIN YHJE"/>
    <property type="match status" value="1"/>
</dbReference>
<dbReference type="InterPro" id="IPR036259">
    <property type="entry name" value="MFS_trans_sf"/>
</dbReference>
<comment type="caution">
    <text evidence="13">The sequence shown here is derived from an EMBL/GenBank/DDBJ whole genome shotgun (WGS) entry which is preliminary data.</text>
</comment>
<dbReference type="InterPro" id="IPR005829">
    <property type="entry name" value="Sugar_transporter_CS"/>
</dbReference>
<evidence type="ECO:0000256" key="7">
    <source>
        <dbReference type="ARBA" id="ARBA00022989"/>
    </source>
</evidence>
<evidence type="ECO:0000256" key="6">
    <source>
        <dbReference type="ARBA" id="ARBA00022847"/>
    </source>
</evidence>
<dbReference type="InterPro" id="IPR011701">
    <property type="entry name" value="MFS"/>
</dbReference>
<evidence type="ECO:0000256" key="3">
    <source>
        <dbReference type="ARBA" id="ARBA00022448"/>
    </source>
</evidence>
<name>A0A0R2AA63_9LACO</name>
<evidence type="ECO:0000256" key="4">
    <source>
        <dbReference type="ARBA" id="ARBA00022475"/>
    </source>
</evidence>
<feature type="domain" description="Major facilitator superfamily (MFS) profile" evidence="12">
    <location>
        <begin position="25"/>
        <end position="435"/>
    </location>
</feature>
<evidence type="ECO:0000256" key="8">
    <source>
        <dbReference type="ARBA" id="ARBA00023136"/>
    </source>
</evidence>
<dbReference type="EMBL" id="AYYY01000063">
    <property type="protein sequence ID" value="KRM60534.1"/>
    <property type="molecule type" value="Genomic_DNA"/>
</dbReference>
<gene>
    <name evidence="13" type="ORF">FC26_GL000624</name>
</gene>
<comment type="subcellular location">
    <subcellularLocation>
        <location evidence="1">Cell membrane</location>
        <topology evidence="1">Multi-pass membrane protein</topology>
    </subcellularLocation>
</comment>
<evidence type="ECO:0000256" key="9">
    <source>
        <dbReference type="ARBA" id="ARBA00037295"/>
    </source>
</evidence>
<evidence type="ECO:0000313" key="14">
    <source>
        <dbReference type="Proteomes" id="UP000051733"/>
    </source>
</evidence>
<protein>
    <recommendedName>
        <fullName evidence="10">Putative proline/betaine transporter</fullName>
    </recommendedName>
</protein>
<evidence type="ECO:0000256" key="10">
    <source>
        <dbReference type="ARBA" id="ARBA00039918"/>
    </source>
</evidence>
<keyword evidence="3" id="KW-0813">Transport</keyword>
<sequence>METVTPTTLHTSQTTKLKRDSVKTVILASMIGTAVEFYDFYAYGTAAAAYFPKVFFPTMTPAIAVLLSLLTFGVSFVARPLGSFVFGHFGDKIGRKKTLLVSLVLMGFSTVLIGFLPGYATLGFSAVLLLCLCRFVQGIGLGGEWSGAVLVATENAPKRKRAPYGSFPELGAPLGFFLCNGLFFVLESFLTPAQMLSFGWRIPFLASFVMVAIGLWVREKMQETPLFRLAQEKQQVTKSPLKDVFRTSWRQILKGTFIVSVTYTLFYTLSTWSLTYATTTLGFSNRAYLLLLMTAIVVFAAMILASSYLADFWGRKKMLMTISAALVVFSFAFPYLLSGQHNTGGALTFLVIGFFLMGFIYGPVGALLPELFSTKVRYSGSALAYNLAAIIGAAFAPTIATWLADTWGVKYVGLYLGVMAVFSFVALALTKETKNIDYTK</sequence>
<dbReference type="Proteomes" id="UP000051733">
    <property type="component" value="Unassembled WGS sequence"/>
</dbReference>
<accession>A0A0R2AA63</accession>
<feature type="transmembrane region" description="Helical" evidence="11">
    <location>
        <begin position="55"/>
        <end position="78"/>
    </location>
</feature>
<evidence type="ECO:0000256" key="5">
    <source>
        <dbReference type="ARBA" id="ARBA00022692"/>
    </source>
</evidence>
<evidence type="ECO:0000256" key="2">
    <source>
        <dbReference type="ARBA" id="ARBA00008240"/>
    </source>
</evidence>
<comment type="similarity">
    <text evidence="2">Belongs to the major facilitator superfamily. Metabolite:H+ Symporter (MHS) family (TC 2.A.1.6) family.</text>
</comment>
<dbReference type="OrthoDB" id="9783227at2"/>
<dbReference type="InterPro" id="IPR020846">
    <property type="entry name" value="MFS_dom"/>
</dbReference>
<proteinExistence type="inferred from homology"/>
<evidence type="ECO:0000313" key="13">
    <source>
        <dbReference type="EMBL" id="KRM60534.1"/>
    </source>
</evidence>
<keyword evidence="4" id="KW-1003">Cell membrane</keyword>
<comment type="function">
    <text evidence="9">May be a proton symporter involved in the uptake of osmolytes such as proline and glycine betaine.</text>
</comment>
<feature type="transmembrane region" description="Helical" evidence="11">
    <location>
        <begin position="383"/>
        <end position="403"/>
    </location>
</feature>
<dbReference type="GO" id="GO:0015293">
    <property type="term" value="F:symporter activity"/>
    <property type="evidence" value="ECO:0007669"/>
    <property type="project" value="UniProtKB-KW"/>
</dbReference>
<feature type="transmembrane region" description="Helical" evidence="11">
    <location>
        <begin position="409"/>
        <end position="430"/>
    </location>
</feature>
<dbReference type="PATRIC" id="fig|1423813.3.peg.635"/>
<evidence type="ECO:0000256" key="1">
    <source>
        <dbReference type="ARBA" id="ARBA00004651"/>
    </source>
</evidence>
<dbReference type="GO" id="GO:0005886">
    <property type="term" value="C:plasma membrane"/>
    <property type="evidence" value="ECO:0007669"/>
    <property type="project" value="UniProtKB-SubCell"/>
</dbReference>
<evidence type="ECO:0000259" key="12">
    <source>
        <dbReference type="PROSITE" id="PS50850"/>
    </source>
</evidence>
<dbReference type="SUPFAM" id="SSF103473">
    <property type="entry name" value="MFS general substrate transporter"/>
    <property type="match status" value="1"/>
</dbReference>
<feature type="transmembrane region" description="Helical" evidence="11">
    <location>
        <begin position="99"/>
        <end position="120"/>
    </location>
</feature>
<feature type="transmembrane region" description="Helical" evidence="11">
    <location>
        <begin position="126"/>
        <end position="152"/>
    </location>
</feature>
<dbReference type="PROSITE" id="PS50850">
    <property type="entry name" value="MFS"/>
    <property type="match status" value="1"/>
</dbReference>
<dbReference type="PANTHER" id="PTHR43045">
    <property type="entry name" value="SHIKIMATE TRANSPORTER"/>
    <property type="match status" value="1"/>
</dbReference>
<keyword evidence="14" id="KW-1185">Reference proteome</keyword>
<feature type="transmembrane region" description="Helical" evidence="11">
    <location>
        <begin position="349"/>
        <end position="371"/>
    </location>
</feature>
<dbReference type="AlphaFoldDB" id="A0A0R2AA63"/>
<organism evidence="13 14">
    <name type="scientific">Paucilactobacillus vaccinostercus DSM 20634</name>
    <dbReference type="NCBI Taxonomy" id="1423813"/>
    <lineage>
        <taxon>Bacteria</taxon>
        <taxon>Bacillati</taxon>
        <taxon>Bacillota</taxon>
        <taxon>Bacilli</taxon>
        <taxon>Lactobacillales</taxon>
        <taxon>Lactobacillaceae</taxon>
        <taxon>Paucilactobacillus</taxon>
    </lineage>
</organism>
<dbReference type="RefSeq" id="WP_057780754.1">
    <property type="nucleotide sequence ID" value="NZ_AYYY01000063.1"/>
</dbReference>
<feature type="transmembrane region" description="Helical" evidence="11">
    <location>
        <begin position="252"/>
        <end position="275"/>
    </location>
</feature>
<feature type="transmembrane region" description="Helical" evidence="11">
    <location>
        <begin position="198"/>
        <end position="217"/>
    </location>
</feature>
<reference evidence="13 14" key="1">
    <citation type="journal article" date="2015" name="Genome Announc.">
        <title>Expanding the biotechnology potential of lactobacilli through comparative genomics of 213 strains and associated genera.</title>
        <authorList>
            <person name="Sun Z."/>
            <person name="Harris H.M."/>
            <person name="McCann A."/>
            <person name="Guo C."/>
            <person name="Argimon S."/>
            <person name="Zhang W."/>
            <person name="Yang X."/>
            <person name="Jeffery I.B."/>
            <person name="Cooney J.C."/>
            <person name="Kagawa T.F."/>
            <person name="Liu W."/>
            <person name="Song Y."/>
            <person name="Salvetti E."/>
            <person name="Wrobel A."/>
            <person name="Rasinkangas P."/>
            <person name="Parkhill J."/>
            <person name="Rea M.C."/>
            <person name="O'Sullivan O."/>
            <person name="Ritari J."/>
            <person name="Douillard F.P."/>
            <person name="Paul Ross R."/>
            <person name="Yang R."/>
            <person name="Briner A.E."/>
            <person name="Felis G.E."/>
            <person name="de Vos W.M."/>
            <person name="Barrangou R."/>
            <person name="Klaenhammer T.R."/>
            <person name="Caufield P.W."/>
            <person name="Cui Y."/>
            <person name="Zhang H."/>
            <person name="O'Toole P.W."/>
        </authorList>
    </citation>
    <scope>NUCLEOTIDE SEQUENCE [LARGE SCALE GENOMIC DNA]</scope>
    <source>
        <strain evidence="13 14">DSM 20634</strain>
    </source>
</reference>